<reference evidence="2 3" key="1">
    <citation type="submission" date="2013-01" db="EMBL/GenBank/DDBJ databases">
        <authorList>
            <person name="Fiebig A."/>
            <person name="Goeker M."/>
            <person name="Klenk H.-P.P."/>
        </authorList>
    </citation>
    <scope>NUCLEOTIDE SEQUENCE [LARGE SCALE GENOMIC DNA]</scope>
    <source>
        <strain evidence="2 3">DSM 24838</strain>
    </source>
</reference>
<dbReference type="STRING" id="1123501.Wenmar_03880"/>
<protein>
    <recommendedName>
        <fullName evidence="4">DUF4864 domain-containing protein</fullName>
    </recommendedName>
</protein>
<evidence type="ECO:0000313" key="2">
    <source>
        <dbReference type="EMBL" id="KIQ67457.1"/>
    </source>
</evidence>
<dbReference type="AlphaFoldDB" id="A0A0D0Q4G8"/>
<evidence type="ECO:0008006" key="4">
    <source>
        <dbReference type="Google" id="ProtNLM"/>
    </source>
</evidence>
<evidence type="ECO:0000256" key="1">
    <source>
        <dbReference type="SAM" id="SignalP"/>
    </source>
</evidence>
<dbReference type="Proteomes" id="UP000035100">
    <property type="component" value="Unassembled WGS sequence"/>
</dbReference>
<feature type="chain" id="PRO_5002235836" description="DUF4864 domain-containing protein" evidence="1">
    <location>
        <begin position="19"/>
        <end position="135"/>
    </location>
</feature>
<evidence type="ECO:0000313" key="3">
    <source>
        <dbReference type="Proteomes" id="UP000035100"/>
    </source>
</evidence>
<name>A0A0D0Q4G8_9RHOB</name>
<dbReference type="eggNOG" id="ENOG5032TNJ">
    <property type="taxonomic scope" value="Bacteria"/>
</dbReference>
<feature type="signal peptide" evidence="1">
    <location>
        <begin position="1"/>
        <end position="18"/>
    </location>
</feature>
<accession>A0A0D0Q4G8</accession>
<dbReference type="OrthoDB" id="9130422at2"/>
<keyword evidence="3" id="KW-1185">Reference proteome</keyword>
<organism evidence="2 3">
    <name type="scientific">Wenxinia marina DSM 24838</name>
    <dbReference type="NCBI Taxonomy" id="1123501"/>
    <lineage>
        <taxon>Bacteria</taxon>
        <taxon>Pseudomonadati</taxon>
        <taxon>Pseudomonadota</taxon>
        <taxon>Alphaproteobacteria</taxon>
        <taxon>Rhodobacterales</taxon>
        <taxon>Roseobacteraceae</taxon>
        <taxon>Wenxinia</taxon>
    </lineage>
</organism>
<sequence>MRTALTLALCLAAAPLVAQETSERAGIEDVISRQLQAFNDRDVSEAWRHASPMIQRLFGTAENFGTMVETGYPMVWSNSDARFLELDERGAAWLQRVLVKGPEGAMHVVEYEMIRTEDGWKINGARILPAPDVGV</sequence>
<keyword evidence="1" id="KW-0732">Signal</keyword>
<comment type="caution">
    <text evidence="2">The sequence shown here is derived from an EMBL/GenBank/DDBJ whole genome shotgun (WGS) entry which is preliminary data.</text>
</comment>
<dbReference type="InterPro" id="IPR032347">
    <property type="entry name" value="DUF4864"/>
</dbReference>
<gene>
    <name evidence="2" type="ORF">Wenmar_03880</name>
</gene>
<proteinExistence type="predicted"/>
<dbReference type="Pfam" id="PF16156">
    <property type="entry name" value="DUF4864"/>
    <property type="match status" value="1"/>
</dbReference>
<dbReference type="RefSeq" id="WP_018301678.1">
    <property type="nucleotide sequence ID" value="NZ_KB902278.1"/>
</dbReference>
<dbReference type="EMBL" id="AONG01000022">
    <property type="protein sequence ID" value="KIQ67457.1"/>
    <property type="molecule type" value="Genomic_DNA"/>
</dbReference>